<evidence type="ECO:0000313" key="2">
    <source>
        <dbReference type="EMBL" id="NHK29625.1"/>
    </source>
</evidence>
<dbReference type="EMBL" id="BMGZ01000006">
    <property type="protein sequence ID" value="GGI02296.1"/>
    <property type="molecule type" value="Genomic_DNA"/>
</dbReference>
<gene>
    <name evidence="2" type="ORF">FF098_017085</name>
    <name evidence="1" type="ORF">GCM10011355_34970</name>
</gene>
<protein>
    <submittedName>
        <fullName evidence="2">DUF3768 domain-containing protein</fullName>
    </submittedName>
</protein>
<dbReference type="InterPro" id="IPR022243">
    <property type="entry name" value="DUF3768"/>
</dbReference>
<reference evidence="1" key="3">
    <citation type="submission" date="2020-09" db="EMBL/GenBank/DDBJ databases">
        <authorList>
            <person name="Sun Q."/>
            <person name="Zhou Y."/>
        </authorList>
    </citation>
    <scope>NUCLEOTIDE SEQUENCE</scope>
    <source>
        <strain evidence="1">CGMCC 1.14984</strain>
    </source>
</reference>
<dbReference type="EMBL" id="VCJR02000007">
    <property type="protein sequence ID" value="NHK29625.1"/>
    <property type="molecule type" value="Genomic_DNA"/>
</dbReference>
<proteinExistence type="predicted"/>
<reference evidence="1" key="1">
    <citation type="journal article" date="2014" name="Int. J. Syst. Evol. Microbiol.">
        <title>Complete genome sequence of Corynebacterium casei LMG S-19264T (=DSM 44701T), isolated from a smear-ripened cheese.</title>
        <authorList>
            <consortium name="US DOE Joint Genome Institute (JGI-PGF)"/>
            <person name="Walter F."/>
            <person name="Albersmeier A."/>
            <person name="Kalinowski J."/>
            <person name="Ruckert C."/>
        </authorList>
    </citation>
    <scope>NUCLEOTIDE SEQUENCE</scope>
    <source>
        <strain evidence="1">CGMCC 1.14984</strain>
    </source>
</reference>
<name>A0A8J3A4M9_9PROT</name>
<evidence type="ECO:0000313" key="4">
    <source>
        <dbReference type="Proteomes" id="UP000818603"/>
    </source>
</evidence>
<reference evidence="2 4" key="2">
    <citation type="submission" date="2020-02" db="EMBL/GenBank/DDBJ databases">
        <title>Genome sequence of Parvularcula flava strain NH6-79.</title>
        <authorList>
            <person name="Abdul Karim M.H."/>
            <person name="Lam M.Q."/>
            <person name="Chen S.J."/>
            <person name="Yahya A."/>
            <person name="Shahir S."/>
            <person name="Shamsir M.S."/>
            <person name="Chong C.S."/>
        </authorList>
    </citation>
    <scope>NUCLEOTIDE SEQUENCE [LARGE SCALE GENOMIC DNA]</scope>
    <source>
        <strain evidence="2 4">NH6-79</strain>
    </source>
</reference>
<keyword evidence="4" id="KW-1185">Reference proteome</keyword>
<dbReference type="Pfam" id="PF12599">
    <property type="entry name" value="DUF3768"/>
    <property type="match status" value="1"/>
</dbReference>
<organism evidence="1 3">
    <name type="scientific">Aquisalinus luteolus</name>
    <dbReference type="NCBI Taxonomy" id="1566827"/>
    <lineage>
        <taxon>Bacteria</taxon>
        <taxon>Pseudomonadati</taxon>
        <taxon>Pseudomonadota</taxon>
        <taxon>Alphaproteobacteria</taxon>
        <taxon>Parvularculales</taxon>
        <taxon>Parvularculaceae</taxon>
        <taxon>Aquisalinus</taxon>
    </lineage>
</organism>
<dbReference type="RefSeq" id="WP_155142871.1">
    <property type="nucleotide sequence ID" value="NZ_BMGZ01000006.1"/>
</dbReference>
<dbReference type="Proteomes" id="UP000621856">
    <property type="component" value="Unassembled WGS sequence"/>
</dbReference>
<accession>A0A8J3A4M9</accession>
<dbReference type="AlphaFoldDB" id="A0A8J3A4M9"/>
<evidence type="ECO:0000313" key="1">
    <source>
        <dbReference type="EMBL" id="GGI02296.1"/>
    </source>
</evidence>
<evidence type="ECO:0000313" key="3">
    <source>
        <dbReference type="Proteomes" id="UP000621856"/>
    </source>
</evidence>
<dbReference type="Proteomes" id="UP000818603">
    <property type="component" value="Unassembled WGS sequence"/>
</dbReference>
<comment type="caution">
    <text evidence="1">The sequence shown here is derived from an EMBL/GenBank/DDBJ whole genome shotgun (WGS) entry which is preliminary data.</text>
</comment>
<sequence length="121" mass="13612">MSRRETIAKLNDQLRARVGVPVFLGANEPQLGTILMTHGIMALEAEQIVDVWMRVRSFSAFTEDNDPYGEHDFGSIILATGERVFFKIDYYTDDSFSAGAEDPADPAKSYRVLTIMLAEEY</sequence>